<gene>
    <name evidence="2" type="ordered locus">Dtpsy_2002</name>
</gene>
<dbReference type="InterPro" id="IPR011460">
    <property type="entry name" value="Lcl_C"/>
</dbReference>
<dbReference type="KEGG" id="dia:Dtpsy_2002"/>
<reference evidence="2 3" key="1">
    <citation type="journal article" date="2010" name="J. Bacteriol.">
        <title>Completed genome sequence of the anaerobic iron-oxidizing bacterium Acidovorax ebreus strain TPSY.</title>
        <authorList>
            <person name="Byrne-Bailey K.G."/>
            <person name="Weber K.A."/>
            <person name="Chair A.H."/>
            <person name="Bose S."/>
            <person name="Knox T."/>
            <person name="Spanbauer T.L."/>
            <person name="Chertkov O."/>
            <person name="Coates J.D."/>
        </authorList>
    </citation>
    <scope>NUCLEOTIDE SEQUENCE [LARGE SCALE GENOMIC DNA]</scope>
    <source>
        <strain evidence="2 3">TPSY</strain>
    </source>
</reference>
<protein>
    <recommendedName>
        <fullName evidence="1">Lcl C-terminal domain-containing protein</fullName>
    </recommendedName>
</protein>
<evidence type="ECO:0000313" key="3">
    <source>
        <dbReference type="Proteomes" id="UP000000450"/>
    </source>
</evidence>
<accession>A0A9J9Q7L1</accession>
<name>A0A9J9Q7L1_ACIET</name>
<evidence type="ECO:0000259" key="1">
    <source>
        <dbReference type="Pfam" id="PF07603"/>
    </source>
</evidence>
<feature type="domain" description="Lcl C-terminal" evidence="1">
    <location>
        <begin position="106"/>
        <end position="252"/>
    </location>
</feature>
<dbReference type="AlphaFoldDB" id="A0A9J9Q7L1"/>
<keyword evidence="3" id="KW-1185">Reference proteome</keyword>
<dbReference type="RefSeq" id="WP_015913499.1">
    <property type="nucleotide sequence ID" value="NC_011992.1"/>
</dbReference>
<organism evidence="2 3">
    <name type="scientific">Acidovorax ebreus (strain TPSY)</name>
    <name type="common">Diaphorobacter sp. (strain TPSY)</name>
    <dbReference type="NCBI Taxonomy" id="535289"/>
    <lineage>
        <taxon>Bacteria</taxon>
        <taxon>Pseudomonadati</taxon>
        <taxon>Pseudomonadota</taxon>
        <taxon>Betaproteobacteria</taxon>
        <taxon>Burkholderiales</taxon>
        <taxon>Comamonadaceae</taxon>
        <taxon>Diaphorobacter</taxon>
    </lineage>
</organism>
<proteinExistence type="predicted"/>
<sequence length="255" mass="27310">MAAKAALPARCSRVAWPSRRPTIACAARPHCSCRPVLPRPETPHAPAPDRPALRGWAATLALCAGALLLAAPALAATDREDEADDAPPVPVAPAQPVLVPSPDGALVIDTQARLAWPRCAQGMQWTGATCTGVALRYTYGEAQALVRQRWKDEGVRWRLPRVPELRRLVNRNAQPPSVDPQLFPNAPLEWHWTGTASVNTLSVNPYAYGNVARGGAGESSLSVQQGWAVDMTSGEARGDVGRSTRLPIRLVRPAP</sequence>
<dbReference type="Pfam" id="PF07603">
    <property type="entry name" value="Lcl_C"/>
    <property type="match status" value="1"/>
</dbReference>
<dbReference type="EMBL" id="CP001392">
    <property type="protein sequence ID" value="ACM33458.1"/>
    <property type="molecule type" value="Genomic_DNA"/>
</dbReference>
<evidence type="ECO:0000313" key="2">
    <source>
        <dbReference type="EMBL" id="ACM33458.1"/>
    </source>
</evidence>
<dbReference type="Proteomes" id="UP000000450">
    <property type="component" value="Chromosome"/>
</dbReference>